<sequence>MFNPPRFDEDGRRRGVRETITHTSGTLEMMKRSGGSHPPVEKRLRPRRRMRRPQAAFRLPPPPTLSVFTIQAK</sequence>
<reference evidence="2 3" key="1">
    <citation type="submission" date="2019-03" db="EMBL/GenBank/DDBJ databases">
        <title>First draft genome of Liparis tanakae, snailfish: a comprehensive survey of snailfish specific genes.</title>
        <authorList>
            <person name="Kim W."/>
            <person name="Song I."/>
            <person name="Jeong J.-H."/>
            <person name="Kim D."/>
            <person name="Kim S."/>
            <person name="Ryu S."/>
            <person name="Song J.Y."/>
            <person name="Lee S.K."/>
        </authorList>
    </citation>
    <scope>NUCLEOTIDE SEQUENCE [LARGE SCALE GENOMIC DNA]</scope>
    <source>
        <tissue evidence="2">Muscle</tissue>
    </source>
</reference>
<evidence type="ECO:0000313" key="2">
    <source>
        <dbReference type="EMBL" id="TNN77972.1"/>
    </source>
</evidence>
<name>A0A4Z2IL98_9TELE</name>
<organism evidence="2 3">
    <name type="scientific">Liparis tanakae</name>
    <name type="common">Tanaka's snailfish</name>
    <dbReference type="NCBI Taxonomy" id="230148"/>
    <lineage>
        <taxon>Eukaryota</taxon>
        <taxon>Metazoa</taxon>
        <taxon>Chordata</taxon>
        <taxon>Craniata</taxon>
        <taxon>Vertebrata</taxon>
        <taxon>Euteleostomi</taxon>
        <taxon>Actinopterygii</taxon>
        <taxon>Neopterygii</taxon>
        <taxon>Teleostei</taxon>
        <taxon>Neoteleostei</taxon>
        <taxon>Acanthomorphata</taxon>
        <taxon>Eupercaria</taxon>
        <taxon>Perciformes</taxon>
        <taxon>Cottioidei</taxon>
        <taxon>Cottales</taxon>
        <taxon>Liparidae</taxon>
        <taxon>Liparis</taxon>
    </lineage>
</organism>
<comment type="caution">
    <text evidence="2">The sequence shown here is derived from an EMBL/GenBank/DDBJ whole genome shotgun (WGS) entry which is preliminary data.</text>
</comment>
<evidence type="ECO:0000256" key="1">
    <source>
        <dbReference type="SAM" id="MobiDB-lite"/>
    </source>
</evidence>
<evidence type="ECO:0000313" key="3">
    <source>
        <dbReference type="Proteomes" id="UP000314294"/>
    </source>
</evidence>
<dbReference type="EMBL" id="SRLO01000077">
    <property type="protein sequence ID" value="TNN77972.1"/>
    <property type="molecule type" value="Genomic_DNA"/>
</dbReference>
<feature type="region of interest" description="Disordered" evidence="1">
    <location>
        <begin position="28"/>
        <end position="73"/>
    </location>
</feature>
<protein>
    <submittedName>
        <fullName evidence="2">Uncharacterized protein</fullName>
    </submittedName>
</protein>
<gene>
    <name evidence="2" type="ORF">EYF80_011725</name>
</gene>
<proteinExistence type="predicted"/>
<keyword evidence="3" id="KW-1185">Reference proteome</keyword>
<dbReference type="AlphaFoldDB" id="A0A4Z2IL98"/>
<dbReference type="Proteomes" id="UP000314294">
    <property type="component" value="Unassembled WGS sequence"/>
</dbReference>
<accession>A0A4Z2IL98</accession>